<dbReference type="PANTHER" id="PTHR45527">
    <property type="entry name" value="NONRIBOSOMAL PEPTIDE SYNTHETASE"/>
    <property type="match status" value="1"/>
</dbReference>
<dbReference type="SUPFAM" id="SSF47336">
    <property type="entry name" value="ACP-like"/>
    <property type="match status" value="1"/>
</dbReference>
<evidence type="ECO:0000256" key="1">
    <source>
        <dbReference type="ARBA" id="ARBA00022450"/>
    </source>
</evidence>
<dbReference type="PROSITE" id="PS00455">
    <property type="entry name" value="AMP_BINDING"/>
    <property type="match status" value="1"/>
</dbReference>
<dbReference type="Pfam" id="PF00550">
    <property type="entry name" value="PP-binding"/>
    <property type="match status" value="1"/>
</dbReference>
<dbReference type="InterPro" id="IPR036477">
    <property type="entry name" value="Formyl_transf_N_sf"/>
</dbReference>
<dbReference type="InterPro" id="IPR029058">
    <property type="entry name" value="AB_hydrolase_fold"/>
</dbReference>
<dbReference type="Pfam" id="PF00975">
    <property type="entry name" value="Thioesterase"/>
    <property type="match status" value="1"/>
</dbReference>
<dbReference type="Gene3D" id="3.40.50.12230">
    <property type="match status" value="1"/>
</dbReference>
<accession>A0A0W0SN68</accession>
<dbReference type="SUPFAM" id="SSF56801">
    <property type="entry name" value="Acetyl-CoA synthetase-like"/>
    <property type="match status" value="1"/>
</dbReference>
<evidence type="ECO:0000313" key="4">
    <source>
        <dbReference type="EMBL" id="KTC84421.1"/>
    </source>
</evidence>
<dbReference type="PATRIC" id="fig|1212489.4.peg.3197"/>
<dbReference type="Proteomes" id="UP000054736">
    <property type="component" value="Unassembled WGS sequence"/>
</dbReference>
<dbReference type="Pfam" id="PF00551">
    <property type="entry name" value="Formyl_trans_N"/>
    <property type="match status" value="1"/>
</dbReference>
<dbReference type="SUPFAM" id="SSF53328">
    <property type="entry name" value="Formyltransferase"/>
    <property type="match status" value="1"/>
</dbReference>
<dbReference type="PANTHER" id="PTHR45527:SF1">
    <property type="entry name" value="FATTY ACID SYNTHASE"/>
    <property type="match status" value="1"/>
</dbReference>
<dbReference type="Gene3D" id="3.40.50.1820">
    <property type="entry name" value="alpha/beta hydrolase"/>
    <property type="match status" value="1"/>
</dbReference>
<dbReference type="InterPro" id="IPR020806">
    <property type="entry name" value="PKS_PP-bd"/>
</dbReference>
<dbReference type="Gene3D" id="1.10.1200.10">
    <property type="entry name" value="ACP-like"/>
    <property type="match status" value="1"/>
</dbReference>
<dbReference type="PROSITE" id="PS00012">
    <property type="entry name" value="PHOSPHOPANTETHEINE"/>
    <property type="match status" value="1"/>
</dbReference>
<name>A0A0W0SN68_9GAMM</name>
<keyword evidence="5" id="KW-1185">Reference proteome</keyword>
<dbReference type="Pfam" id="PF00501">
    <property type="entry name" value="AMP-binding"/>
    <property type="match status" value="1"/>
</dbReference>
<dbReference type="GO" id="GO:0044550">
    <property type="term" value="P:secondary metabolite biosynthetic process"/>
    <property type="evidence" value="ECO:0007669"/>
    <property type="project" value="TreeGrafter"/>
</dbReference>
<keyword evidence="2" id="KW-0597">Phosphoprotein</keyword>
<dbReference type="OrthoDB" id="9803968at2"/>
<organism evidence="4 5">
    <name type="scientific">Legionella drozanskii LLAP-1</name>
    <dbReference type="NCBI Taxonomy" id="1212489"/>
    <lineage>
        <taxon>Bacteria</taxon>
        <taxon>Pseudomonadati</taxon>
        <taxon>Pseudomonadota</taxon>
        <taxon>Gammaproteobacteria</taxon>
        <taxon>Legionellales</taxon>
        <taxon>Legionellaceae</taxon>
        <taxon>Legionella</taxon>
    </lineage>
</organism>
<dbReference type="SMART" id="SM00823">
    <property type="entry name" value="PKS_PP"/>
    <property type="match status" value="1"/>
</dbReference>
<dbReference type="InterPro" id="IPR001031">
    <property type="entry name" value="Thioesterase"/>
</dbReference>
<dbReference type="Gene3D" id="3.40.50.980">
    <property type="match status" value="2"/>
</dbReference>
<dbReference type="GO" id="GO:0043041">
    <property type="term" value="P:amino acid activation for nonribosomal peptide biosynthetic process"/>
    <property type="evidence" value="ECO:0007669"/>
    <property type="project" value="TreeGrafter"/>
</dbReference>
<dbReference type="EMBL" id="LNXY01000032">
    <property type="protein sequence ID" value="KTC84421.1"/>
    <property type="molecule type" value="Genomic_DNA"/>
</dbReference>
<dbReference type="InterPro" id="IPR020845">
    <property type="entry name" value="AMP-binding_CS"/>
</dbReference>
<dbReference type="STRING" id="1212489.Ldro_3024"/>
<comment type="caution">
    <text evidence="4">The sequence shown here is derived from an EMBL/GenBank/DDBJ whole genome shotgun (WGS) entry which is preliminary data.</text>
</comment>
<dbReference type="Pfam" id="PF13193">
    <property type="entry name" value="AMP-binding_C"/>
    <property type="match status" value="1"/>
</dbReference>
<evidence type="ECO:0000313" key="5">
    <source>
        <dbReference type="Proteomes" id="UP000054736"/>
    </source>
</evidence>
<dbReference type="InterPro" id="IPR000873">
    <property type="entry name" value="AMP-dep_synth/lig_dom"/>
</dbReference>
<evidence type="ECO:0000259" key="3">
    <source>
        <dbReference type="PROSITE" id="PS50075"/>
    </source>
</evidence>
<dbReference type="CDD" id="cd05930">
    <property type="entry name" value="A_NRPS"/>
    <property type="match status" value="1"/>
</dbReference>
<proteinExistence type="predicted"/>
<dbReference type="Gene3D" id="2.30.38.10">
    <property type="entry name" value="Luciferase, Domain 3"/>
    <property type="match status" value="1"/>
</dbReference>
<dbReference type="PROSITE" id="PS50075">
    <property type="entry name" value="CARRIER"/>
    <property type="match status" value="1"/>
</dbReference>
<reference evidence="4 5" key="1">
    <citation type="submission" date="2015-11" db="EMBL/GenBank/DDBJ databases">
        <title>Genomic analysis of 38 Legionella species identifies large and diverse effector repertoires.</title>
        <authorList>
            <person name="Burstein D."/>
            <person name="Amaro F."/>
            <person name="Zusman T."/>
            <person name="Lifshitz Z."/>
            <person name="Cohen O."/>
            <person name="Gilbert J.A."/>
            <person name="Pupko T."/>
            <person name="Shuman H.A."/>
            <person name="Segal G."/>
        </authorList>
    </citation>
    <scope>NUCLEOTIDE SEQUENCE [LARGE SCALE GENOMIC DNA]</scope>
    <source>
        <strain evidence="4 5">ATCC 700990</strain>
    </source>
</reference>
<dbReference type="InterPro" id="IPR009081">
    <property type="entry name" value="PP-bd_ACP"/>
</dbReference>
<dbReference type="InterPro" id="IPR025110">
    <property type="entry name" value="AMP-bd_C"/>
</dbReference>
<dbReference type="InterPro" id="IPR036736">
    <property type="entry name" value="ACP-like_sf"/>
</dbReference>
<dbReference type="InterPro" id="IPR010071">
    <property type="entry name" value="AA_adenyl_dom"/>
</dbReference>
<dbReference type="RefSeq" id="WP_058497293.1">
    <property type="nucleotide sequence ID" value="NZ_CAAAIU010000030.1"/>
</dbReference>
<dbReference type="InterPro" id="IPR045851">
    <property type="entry name" value="AMP-bd_C_sf"/>
</dbReference>
<dbReference type="Gene3D" id="3.30.300.30">
    <property type="match status" value="1"/>
</dbReference>
<dbReference type="NCBIfam" id="TIGR01733">
    <property type="entry name" value="AA-adenyl-dom"/>
    <property type="match status" value="1"/>
</dbReference>
<sequence length="1397" mass="158922">MQSTCYLIGEDSLVIQCGNLLLSNHYSINLVISPIKSIQEWAKKNKIPVLKSINEIDFDNTPPVEYIFSIVNSHILSSSFINLARKLVINYHDSLLPDYAGLNATSWTIVNGEYQHGITWHVVNEQIDEGDILIQRSFPIENNDTALSLNLRCYEQAIDSFNELLHSLESESYATKSQSLVNRRYFSATHLLPELGFIHWKTMSAELIVRMTHALLLGHYKNNIGLLKIYLGQDFLIVLDAQISNKPADRKKPGTILTIGLGEMQIVTCNGIVNIHFKLPTSEKLLTETISKYNLLPGVELPLLPENLMTLHAKSYKDALTHEQFWIKQLQDSVEHTNYPSLSNQKKEFNQAVNALKLSQLPINPSHEERFIILLTSLLIYFLRLNNFGKTSFYLVPDRLSPSQKNLPSLFPCFLPFNWTALKHSYSFEKMMKLVEQKYQTIQHEAGYLGDILLRHPELENHVAPSIVISFSQVELHRLPKSTTLYIQVDNHKDYIHCFHRLDEEQNKTALQLVTHFNCHVSNIIELLVKSPQTLINEFCFLSAAEKNTLLELGTGKTYSLPSDSLTTLFERKVKDEPNAPALLMNNKTFSYLQLWQKSEIIADFVRTKVPPQTFIGLYSSRKPIMLIIILGILKADCVYVPLDTKYPLGKIDLITTRAKIDLILTTGEFTQYLNDFFASNKTISIIDAEEQLENEAQSLKPFNQPLLRSADNRLAYIMFTSGTTGEPKGVVISQTNVINYCYWLIESTLFSSKSVMDFSSSIAFDLSVPCTIAPLIAGGAIAICSEEDKFNPKLYLAHLLRCGVTHTELTPGYVEQLLNYPEVVSNLYQLKYLMLGADTVHTNEVKQWLSLCPHTQVVNEYGPTETTVSVTSYFVTPDLPVHLPTVPIGKPAFNSSCYVLDKFNNLCPFGMRGELHVAGNQVSLGYLEKPQITAEKFIHLNFQEKDLIRAYKTGDEVCWNSDGQLQFFGRNDFQVKLHGYRVELPAIETLLMQHEGIHQAVVLLKKDVKEKFLRAYLVAKANKTLALNELKTFLANYLPSYMIPKEFFLVKSIPLKENGKINFERIESEIYHQLISPAAVSSGNLTSTQEYCLKTWQNTFHKSIQVEDNFFDLGGDSLIALQIITNLRKHYSIPISLTCLFECPTILSLSVKIDGLLKQHSPTKLILNYSNTLIKLTTGTHPTPLFLVHPVGGSVFWYQQLAKQLEGKYTVFGIQDPNLEEDQFEFQNIEEMAAFYLQAISSVYQGNQFCLGGASFGATVAFEMAYQLQQADLKVHFLGLLDGWAHYPSSLMKEESLNLISQSNQYLTEEQRLRFLNQEEYRKKLLSNYALPTVSANVSLFKAQKLWKSFTQINDTYNGWQSYVDGKITVHLVPGTHETMFFHPNIEKWAHLFFNV</sequence>
<gene>
    <name evidence="4" type="ORF">Ldro_3024</name>
</gene>
<dbReference type="SUPFAM" id="SSF53474">
    <property type="entry name" value="alpha/beta-Hydrolases"/>
    <property type="match status" value="1"/>
</dbReference>
<dbReference type="InterPro" id="IPR002376">
    <property type="entry name" value="Formyl_transf_N"/>
</dbReference>
<feature type="domain" description="Carrier" evidence="3">
    <location>
        <begin position="1084"/>
        <end position="1158"/>
    </location>
</feature>
<evidence type="ECO:0000256" key="2">
    <source>
        <dbReference type="ARBA" id="ARBA00022553"/>
    </source>
</evidence>
<dbReference type="GO" id="GO:0005737">
    <property type="term" value="C:cytoplasm"/>
    <property type="evidence" value="ECO:0007669"/>
    <property type="project" value="TreeGrafter"/>
</dbReference>
<dbReference type="GO" id="GO:0031177">
    <property type="term" value="F:phosphopantetheine binding"/>
    <property type="evidence" value="ECO:0007669"/>
    <property type="project" value="InterPro"/>
</dbReference>
<dbReference type="InterPro" id="IPR006162">
    <property type="entry name" value="Ppantetheine_attach_site"/>
</dbReference>
<protein>
    <submittedName>
        <fullName evidence="4">Peptide synthetase, non-ribosomal</fullName>
    </submittedName>
</protein>
<keyword evidence="1" id="KW-0596">Phosphopantetheine</keyword>